<name>A0AAD3N5E9_LATJO</name>
<dbReference type="EMBL" id="BRZM01000091">
    <property type="protein sequence ID" value="GLD66310.1"/>
    <property type="molecule type" value="Genomic_DNA"/>
</dbReference>
<proteinExistence type="predicted"/>
<organism evidence="1 2">
    <name type="scientific">Lates japonicus</name>
    <name type="common">Japanese lates</name>
    <dbReference type="NCBI Taxonomy" id="270547"/>
    <lineage>
        <taxon>Eukaryota</taxon>
        <taxon>Metazoa</taxon>
        <taxon>Chordata</taxon>
        <taxon>Craniata</taxon>
        <taxon>Vertebrata</taxon>
        <taxon>Euteleostomi</taxon>
        <taxon>Actinopterygii</taxon>
        <taxon>Neopterygii</taxon>
        <taxon>Teleostei</taxon>
        <taxon>Neoteleostei</taxon>
        <taxon>Acanthomorphata</taxon>
        <taxon>Carangaria</taxon>
        <taxon>Carangaria incertae sedis</taxon>
        <taxon>Centropomidae</taxon>
        <taxon>Lates</taxon>
    </lineage>
</organism>
<sequence length="105" mass="10794">MRHTGGTVPRSAASPAALGRLVCGSLKVFPSFIDAAREAIYIPAGRMFIIISILTLTSDTRRAVGPISSGCGRRPAAGGPLNGLSHHESGGGCCMGSVEHRGLHL</sequence>
<comment type="caution">
    <text evidence="1">The sequence shown here is derived from an EMBL/GenBank/DDBJ whole genome shotgun (WGS) entry which is preliminary data.</text>
</comment>
<dbReference type="Proteomes" id="UP001279410">
    <property type="component" value="Unassembled WGS sequence"/>
</dbReference>
<gene>
    <name evidence="1" type="ORF">AKAME5_001771400</name>
</gene>
<reference evidence="1" key="1">
    <citation type="submission" date="2022-08" db="EMBL/GenBank/DDBJ databases">
        <title>Genome sequencing of akame (Lates japonicus).</title>
        <authorList>
            <person name="Hashiguchi Y."/>
            <person name="Takahashi H."/>
        </authorList>
    </citation>
    <scope>NUCLEOTIDE SEQUENCE</scope>
    <source>
        <strain evidence="1">Kochi</strain>
    </source>
</reference>
<keyword evidence="2" id="KW-1185">Reference proteome</keyword>
<evidence type="ECO:0000313" key="1">
    <source>
        <dbReference type="EMBL" id="GLD66310.1"/>
    </source>
</evidence>
<dbReference type="AlphaFoldDB" id="A0AAD3N5E9"/>
<evidence type="ECO:0000313" key="2">
    <source>
        <dbReference type="Proteomes" id="UP001279410"/>
    </source>
</evidence>
<protein>
    <submittedName>
        <fullName evidence="1">Uncharacterized protein</fullName>
    </submittedName>
</protein>
<accession>A0AAD3N5E9</accession>